<dbReference type="PROSITE" id="PS00622">
    <property type="entry name" value="HTH_LUXR_1"/>
    <property type="match status" value="1"/>
</dbReference>
<dbReference type="Gene3D" id="1.10.10.10">
    <property type="entry name" value="Winged helix-like DNA-binding domain superfamily/Winged helix DNA-binding domain"/>
    <property type="match status" value="1"/>
</dbReference>
<evidence type="ECO:0000313" key="5">
    <source>
        <dbReference type="EMBL" id="QIS14226.1"/>
    </source>
</evidence>
<dbReference type="SUPFAM" id="SSF46894">
    <property type="entry name" value="C-terminal effector domain of the bipartite response regulators"/>
    <property type="match status" value="1"/>
</dbReference>
<evidence type="ECO:0000256" key="2">
    <source>
        <dbReference type="ARBA" id="ARBA00023125"/>
    </source>
</evidence>
<keyword evidence="3" id="KW-0804">Transcription</keyword>
<dbReference type="GO" id="GO:0003677">
    <property type="term" value="F:DNA binding"/>
    <property type="evidence" value="ECO:0007669"/>
    <property type="project" value="UniProtKB-KW"/>
</dbReference>
<dbReference type="Pfam" id="PF00196">
    <property type="entry name" value="GerE"/>
    <property type="match status" value="1"/>
</dbReference>
<keyword evidence="2" id="KW-0238">DNA-binding</keyword>
<dbReference type="InterPro" id="IPR036388">
    <property type="entry name" value="WH-like_DNA-bd_sf"/>
</dbReference>
<gene>
    <name evidence="5" type="ORF">F5544_31935</name>
</gene>
<dbReference type="InterPro" id="IPR000792">
    <property type="entry name" value="Tscrpt_reg_LuxR_C"/>
</dbReference>
<dbReference type="AlphaFoldDB" id="A0A6G9YMG3"/>
<dbReference type="PANTHER" id="PTHR44688">
    <property type="entry name" value="DNA-BINDING TRANSCRIPTIONAL ACTIVATOR DEVR_DOSR"/>
    <property type="match status" value="1"/>
</dbReference>
<sequence length="285" mass="31648">MSQDTVAIGKNAYSDTFTATPREYLFVGYLSDSDLRRFALFTTTLEQITRPDSELDELHVLVLEAMRALLPCDVLSYNKIVTGGPNTILIQPDDVMGPVEQEIFEALLPTHPIINHIRATGDTTAIRFSDVIRSAELARNPLYTEFFCRLGLHYQLAFSTDFGDGIVVGIAANRCGSDFSDTDRVLADLARGQLVHVHRAADLRAKLEAVPDNSHSRARLGLTPREHQVLELVADGCTNMTIARRLDISRRTVDKHLDHIRAKLAVPNRTAAALAAFPTRIRESE</sequence>
<dbReference type="PROSITE" id="PS50043">
    <property type="entry name" value="HTH_LUXR_2"/>
    <property type="match status" value="1"/>
</dbReference>
<dbReference type="KEGG" id="nah:F5544_31935"/>
<keyword evidence="6" id="KW-1185">Reference proteome</keyword>
<evidence type="ECO:0000256" key="1">
    <source>
        <dbReference type="ARBA" id="ARBA00023015"/>
    </source>
</evidence>
<dbReference type="RefSeq" id="WP_275106981.1">
    <property type="nucleotide sequence ID" value="NZ_CP046172.1"/>
</dbReference>
<keyword evidence="1" id="KW-0805">Transcription regulation</keyword>
<evidence type="ECO:0000259" key="4">
    <source>
        <dbReference type="PROSITE" id="PS50043"/>
    </source>
</evidence>
<evidence type="ECO:0000256" key="3">
    <source>
        <dbReference type="ARBA" id="ARBA00023163"/>
    </source>
</evidence>
<evidence type="ECO:0000313" key="6">
    <source>
        <dbReference type="Proteomes" id="UP000503540"/>
    </source>
</evidence>
<feature type="domain" description="HTH luxR-type" evidence="4">
    <location>
        <begin position="215"/>
        <end position="280"/>
    </location>
</feature>
<dbReference type="SMART" id="SM00421">
    <property type="entry name" value="HTH_LUXR"/>
    <property type="match status" value="1"/>
</dbReference>
<name>A0A6G9YMG3_9NOCA</name>
<dbReference type="InterPro" id="IPR016032">
    <property type="entry name" value="Sig_transdc_resp-reg_C-effctor"/>
</dbReference>
<proteinExistence type="predicted"/>
<dbReference type="CDD" id="cd06170">
    <property type="entry name" value="LuxR_C_like"/>
    <property type="match status" value="1"/>
</dbReference>
<dbReference type="PRINTS" id="PR00038">
    <property type="entry name" value="HTHLUXR"/>
</dbReference>
<dbReference type="EMBL" id="CP046172">
    <property type="protein sequence ID" value="QIS14226.1"/>
    <property type="molecule type" value="Genomic_DNA"/>
</dbReference>
<organism evidence="5 6">
    <name type="scientific">Nocardia arthritidis</name>
    <dbReference type="NCBI Taxonomy" id="228602"/>
    <lineage>
        <taxon>Bacteria</taxon>
        <taxon>Bacillati</taxon>
        <taxon>Actinomycetota</taxon>
        <taxon>Actinomycetes</taxon>
        <taxon>Mycobacteriales</taxon>
        <taxon>Nocardiaceae</taxon>
        <taxon>Nocardia</taxon>
    </lineage>
</organism>
<dbReference type="GO" id="GO:0006355">
    <property type="term" value="P:regulation of DNA-templated transcription"/>
    <property type="evidence" value="ECO:0007669"/>
    <property type="project" value="InterPro"/>
</dbReference>
<dbReference type="PANTHER" id="PTHR44688:SF16">
    <property type="entry name" value="DNA-BINDING TRANSCRIPTIONAL ACTIVATOR DEVR_DOSR"/>
    <property type="match status" value="1"/>
</dbReference>
<accession>A0A6G9YMG3</accession>
<reference evidence="5 6" key="1">
    <citation type="journal article" date="2019" name="ACS Chem. Biol.">
        <title>Identification and Mobilization of a Cryptic Antibiotic Biosynthesis Gene Locus from a Human-Pathogenic Nocardia Isolate.</title>
        <authorList>
            <person name="Herisse M."/>
            <person name="Ishida K."/>
            <person name="Porter J.L."/>
            <person name="Howden B."/>
            <person name="Hertweck C."/>
            <person name="Stinear T.P."/>
            <person name="Pidot S.J."/>
        </authorList>
    </citation>
    <scope>NUCLEOTIDE SEQUENCE [LARGE SCALE GENOMIC DNA]</scope>
    <source>
        <strain evidence="5 6">AUSMDU00012717</strain>
    </source>
</reference>
<protein>
    <recommendedName>
        <fullName evidence="4">HTH luxR-type domain-containing protein</fullName>
    </recommendedName>
</protein>
<dbReference type="Proteomes" id="UP000503540">
    <property type="component" value="Chromosome"/>
</dbReference>